<feature type="transmembrane region" description="Helical" evidence="1">
    <location>
        <begin position="137"/>
        <end position="160"/>
    </location>
</feature>
<keyword evidence="1" id="KW-1133">Transmembrane helix</keyword>
<sequence length="217" mass="23633">MAGTQSEAEFHQLRTPRAAAVAGVVFGVLFASSIVLLRTGLPGEAATPWLHHQRQITTALILAPFAGIAFLWFIGVIRDRLGDLEDRFFSTVFLGSGLLFLAMTFVSTAVAGGLLAVSRLTNVPQNDLVFFGREVMLHVNNVYGVRMAGVFMISLGTIWLRTGLMPRWLAVATYALSLTLLVVVSFSLWVTLVFPAWVTVISAYILTVDRPPSIPPD</sequence>
<evidence type="ECO:0000256" key="1">
    <source>
        <dbReference type="SAM" id="Phobius"/>
    </source>
</evidence>
<feature type="transmembrane region" description="Helical" evidence="1">
    <location>
        <begin position="56"/>
        <end position="76"/>
    </location>
</feature>
<feature type="transmembrane region" description="Helical" evidence="1">
    <location>
        <begin position="172"/>
        <end position="205"/>
    </location>
</feature>
<reference evidence="3" key="1">
    <citation type="submission" date="2018-02" db="EMBL/GenBank/DDBJ databases">
        <title>Draft genome sequencing of Rhodococcus opacus KU647198.</title>
        <authorList>
            <person name="Zheng B.-X."/>
        </authorList>
    </citation>
    <scope>NUCLEOTIDE SEQUENCE [LARGE SCALE GENOMIC DNA]</scope>
    <source>
        <strain evidence="3">04-OD7</strain>
    </source>
</reference>
<accession>A0A2S8J8E1</accession>
<evidence type="ECO:0008006" key="4">
    <source>
        <dbReference type="Google" id="ProtNLM"/>
    </source>
</evidence>
<evidence type="ECO:0000313" key="3">
    <source>
        <dbReference type="Proteomes" id="UP000239290"/>
    </source>
</evidence>
<comment type="caution">
    <text evidence="2">The sequence shown here is derived from an EMBL/GenBank/DDBJ whole genome shotgun (WGS) entry which is preliminary data.</text>
</comment>
<protein>
    <recommendedName>
        <fullName evidence="4">DUF4386 domain-containing protein</fullName>
    </recommendedName>
</protein>
<dbReference type="AlphaFoldDB" id="A0A2S8J8E1"/>
<proteinExistence type="predicted"/>
<evidence type="ECO:0000313" key="2">
    <source>
        <dbReference type="EMBL" id="PQP23331.1"/>
    </source>
</evidence>
<gene>
    <name evidence="2" type="ORF">C5613_19580</name>
</gene>
<dbReference type="Proteomes" id="UP000239290">
    <property type="component" value="Unassembled WGS sequence"/>
</dbReference>
<dbReference type="RefSeq" id="WP_105416804.1">
    <property type="nucleotide sequence ID" value="NZ_PUIO01000022.1"/>
</dbReference>
<keyword evidence="1" id="KW-0812">Transmembrane</keyword>
<organism evidence="2 3">
    <name type="scientific">Rhodococcus opacus</name>
    <name type="common">Nocardia opaca</name>
    <dbReference type="NCBI Taxonomy" id="37919"/>
    <lineage>
        <taxon>Bacteria</taxon>
        <taxon>Bacillati</taxon>
        <taxon>Actinomycetota</taxon>
        <taxon>Actinomycetes</taxon>
        <taxon>Mycobacteriales</taxon>
        <taxon>Nocardiaceae</taxon>
        <taxon>Rhodococcus</taxon>
    </lineage>
</organism>
<keyword evidence="1" id="KW-0472">Membrane</keyword>
<feature type="transmembrane region" description="Helical" evidence="1">
    <location>
        <begin position="88"/>
        <end position="117"/>
    </location>
</feature>
<feature type="transmembrane region" description="Helical" evidence="1">
    <location>
        <begin position="18"/>
        <end position="36"/>
    </location>
</feature>
<dbReference type="EMBL" id="PUIO01000022">
    <property type="protein sequence ID" value="PQP23331.1"/>
    <property type="molecule type" value="Genomic_DNA"/>
</dbReference>
<name>A0A2S8J8E1_RHOOP</name>